<accession>A0A7R7W245</accession>
<dbReference type="GeneID" id="64956304"/>
<name>A0A7R7W245_ASPKA</name>
<sequence>MPIRSDILSSWRLLAWCCAGLNMEVMKHAVRTISPRRDKLRSPQVAPNDRLTFGAPVHAHRLSHQREGMSHQEQGIAMPSNTVGAKISSIKLFKDARILTSSFMVANHESM</sequence>
<reference evidence="1" key="2">
    <citation type="submission" date="2021-02" db="EMBL/GenBank/DDBJ databases">
        <title>Aspergillus luchuensis mut. kawachii IFO 4304 genome sequence.</title>
        <authorList>
            <person name="Mori K."/>
            <person name="Kadooka C."/>
            <person name="Goto M."/>
            <person name="Futagami T."/>
        </authorList>
    </citation>
    <scope>NUCLEOTIDE SEQUENCE</scope>
    <source>
        <strain evidence="1">IFO 4308</strain>
    </source>
</reference>
<keyword evidence="2" id="KW-1185">Reference proteome</keyword>
<evidence type="ECO:0000313" key="1">
    <source>
        <dbReference type="EMBL" id="BCR94979.1"/>
    </source>
</evidence>
<dbReference type="EMBL" id="AP024425">
    <property type="protein sequence ID" value="BCR94979.1"/>
    <property type="molecule type" value="Genomic_DNA"/>
</dbReference>
<organism evidence="1 2">
    <name type="scientific">Aspergillus kawachii</name>
    <name type="common">White koji mold</name>
    <name type="synonym">Aspergillus awamori var. kawachi</name>
    <dbReference type="NCBI Taxonomy" id="1069201"/>
    <lineage>
        <taxon>Eukaryota</taxon>
        <taxon>Fungi</taxon>
        <taxon>Dikarya</taxon>
        <taxon>Ascomycota</taxon>
        <taxon>Pezizomycotina</taxon>
        <taxon>Eurotiomycetes</taxon>
        <taxon>Eurotiomycetidae</taxon>
        <taxon>Eurotiales</taxon>
        <taxon>Aspergillaceae</taxon>
        <taxon>Aspergillus</taxon>
        <taxon>Aspergillus subgen. Circumdati</taxon>
    </lineage>
</organism>
<dbReference type="RefSeq" id="XP_041538745.1">
    <property type="nucleotide sequence ID" value="XM_041684575.1"/>
</dbReference>
<reference evidence="1" key="1">
    <citation type="submission" date="2021-01" db="EMBL/GenBank/DDBJ databases">
        <authorList>
            <consortium name="Aspergillus luchuensis mut. kawachii IFO 4304 genome sequencing consortium"/>
            <person name="Kazuki M."/>
            <person name="Futagami T."/>
        </authorList>
    </citation>
    <scope>NUCLEOTIDE SEQUENCE</scope>
    <source>
        <strain evidence="1">IFO 4308</strain>
    </source>
</reference>
<dbReference type="KEGG" id="aluc:AKAW2_12025A"/>
<evidence type="ECO:0000313" key="2">
    <source>
        <dbReference type="Proteomes" id="UP000661280"/>
    </source>
</evidence>
<dbReference type="AlphaFoldDB" id="A0A7R7W245"/>
<protein>
    <submittedName>
        <fullName evidence="1">Uncharacterized protein</fullName>
    </submittedName>
</protein>
<proteinExistence type="predicted"/>
<gene>
    <name evidence="1" type="ORF">AKAW2_12025A</name>
</gene>
<dbReference type="Proteomes" id="UP000661280">
    <property type="component" value="Chromosome 1"/>
</dbReference>